<dbReference type="EMBL" id="JAAEHK010000016">
    <property type="protein sequence ID" value="NDL71274.1"/>
    <property type="molecule type" value="Genomic_DNA"/>
</dbReference>
<dbReference type="Proteomes" id="UP000480312">
    <property type="component" value="Unassembled WGS sequence"/>
</dbReference>
<dbReference type="InterPro" id="IPR029044">
    <property type="entry name" value="Nucleotide-diphossugar_trans"/>
</dbReference>
<dbReference type="NCBIfam" id="TIGR04282">
    <property type="entry name" value="glyco_like_cofC"/>
    <property type="match status" value="1"/>
</dbReference>
<keyword evidence="1" id="KW-0808">Transferase</keyword>
<reference evidence="1 2" key="1">
    <citation type="submission" date="2020-01" db="EMBL/GenBank/DDBJ databases">
        <title>Whole genome sequencing of Halomonas alkaliphila strain LS44.</title>
        <authorList>
            <person name="Kumar S."/>
            <person name="Paul D."/>
            <person name="Shouche Y."/>
            <person name="Suryavanshi M.V."/>
        </authorList>
    </citation>
    <scope>NUCLEOTIDE SEQUENCE [LARGE SCALE GENOMIC DNA]</scope>
    <source>
        <strain evidence="1 2">LS44</strain>
    </source>
</reference>
<organism evidence="1 2">
    <name type="scientific">Vreelandella alkaliphila</name>
    <dbReference type="NCBI Taxonomy" id="272774"/>
    <lineage>
        <taxon>Bacteria</taxon>
        <taxon>Pseudomonadati</taxon>
        <taxon>Pseudomonadota</taxon>
        <taxon>Gammaproteobacteria</taxon>
        <taxon>Oceanospirillales</taxon>
        <taxon>Halomonadaceae</taxon>
        <taxon>Vreelandella</taxon>
    </lineage>
</organism>
<gene>
    <name evidence="1" type="ORF">GPL32_12255</name>
</gene>
<sequence length="213" mass="23336">MPVKPTVQPHLHLLAKAPLPGQAKTRLIPCLGPEGAAQAHATMVRHCVATACQALGAPNVTLWTSLEHQHPLFVELQADYGISLAAQQQGDVGMRVRHALNSALGPAMVMGTDCPSITVGMLKQCSEALKNVPVVILPAEDGGYGLIGTHDDHPSLFEDIPWGTEQVFKITRQRLATLALDVTFPDTMWDIDRPEDWQRWQRLRHAQKPNTRG</sequence>
<evidence type="ECO:0000313" key="1">
    <source>
        <dbReference type="EMBL" id="NDL71274.1"/>
    </source>
</evidence>
<dbReference type="PANTHER" id="PTHR36529">
    <property type="entry name" value="SLL1095 PROTEIN"/>
    <property type="match status" value="1"/>
</dbReference>
<dbReference type="InterPro" id="IPR018641">
    <property type="entry name" value="Trfase_1_rSAM/seldom-assoc"/>
</dbReference>
<dbReference type="OrthoDB" id="9798250at2"/>
<dbReference type="SUPFAM" id="SSF53448">
    <property type="entry name" value="Nucleotide-diphospho-sugar transferases"/>
    <property type="match status" value="1"/>
</dbReference>
<accession>A0A7C9P6C3</accession>
<proteinExistence type="predicted"/>
<evidence type="ECO:0000313" key="2">
    <source>
        <dbReference type="Proteomes" id="UP000480312"/>
    </source>
</evidence>
<dbReference type="GO" id="GO:0016740">
    <property type="term" value="F:transferase activity"/>
    <property type="evidence" value="ECO:0007669"/>
    <property type="project" value="UniProtKB-KW"/>
</dbReference>
<dbReference type="RefSeq" id="WP_162219136.1">
    <property type="nucleotide sequence ID" value="NZ_JAAEHK010000016.1"/>
</dbReference>
<comment type="caution">
    <text evidence="1">The sequence shown here is derived from an EMBL/GenBank/DDBJ whole genome shotgun (WGS) entry which is preliminary data.</text>
</comment>
<protein>
    <submittedName>
        <fullName evidence="1">Glycosyltransferase</fullName>
    </submittedName>
</protein>
<dbReference type="Pfam" id="PF09837">
    <property type="entry name" value="DUF2064"/>
    <property type="match status" value="1"/>
</dbReference>
<dbReference type="AlphaFoldDB" id="A0A7C9P6C3"/>
<dbReference type="PANTHER" id="PTHR36529:SF1">
    <property type="entry name" value="GLYCOSYLTRANSFERASE"/>
    <property type="match status" value="1"/>
</dbReference>
<name>A0A7C9P6C3_9GAMM</name>
<dbReference type="Gene3D" id="3.90.550.10">
    <property type="entry name" value="Spore Coat Polysaccharide Biosynthesis Protein SpsA, Chain A"/>
    <property type="match status" value="1"/>
</dbReference>